<evidence type="ECO:0000313" key="3">
    <source>
        <dbReference type="Proteomes" id="UP000800041"/>
    </source>
</evidence>
<dbReference type="EMBL" id="ML977150">
    <property type="protein sequence ID" value="KAF1988123.1"/>
    <property type="molecule type" value="Genomic_DNA"/>
</dbReference>
<dbReference type="Proteomes" id="UP000800041">
    <property type="component" value="Unassembled WGS sequence"/>
</dbReference>
<organism evidence="2 3">
    <name type="scientific">Aulographum hederae CBS 113979</name>
    <dbReference type="NCBI Taxonomy" id="1176131"/>
    <lineage>
        <taxon>Eukaryota</taxon>
        <taxon>Fungi</taxon>
        <taxon>Dikarya</taxon>
        <taxon>Ascomycota</taxon>
        <taxon>Pezizomycotina</taxon>
        <taxon>Dothideomycetes</taxon>
        <taxon>Pleosporomycetidae</taxon>
        <taxon>Aulographales</taxon>
        <taxon>Aulographaceae</taxon>
    </lineage>
</organism>
<reference evidence="2" key="1">
    <citation type="journal article" date="2020" name="Stud. Mycol.">
        <title>101 Dothideomycetes genomes: a test case for predicting lifestyles and emergence of pathogens.</title>
        <authorList>
            <person name="Haridas S."/>
            <person name="Albert R."/>
            <person name="Binder M."/>
            <person name="Bloem J."/>
            <person name="Labutti K."/>
            <person name="Salamov A."/>
            <person name="Andreopoulos B."/>
            <person name="Baker S."/>
            <person name="Barry K."/>
            <person name="Bills G."/>
            <person name="Bluhm B."/>
            <person name="Cannon C."/>
            <person name="Castanera R."/>
            <person name="Culley D."/>
            <person name="Daum C."/>
            <person name="Ezra D."/>
            <person name="Gonzalez J."/>
            <person name="Henrissat B."/>
            <person name="Kuo A."/>
            <person name="Liang C."/>
            <person name="Lipzen A."/>
            <person name="Lutzoni F."/>
            <person name="Magnuson J."/>
            <person name="Mondo S."/>
            <person name="Nolan M."/>
            <person name="Ohm R."/>
            <person name="Pangilinan J."/>
            <person name="Park H.-J."/>
            <person name="Ramirez L."/>
            <person name="Alfaro M."/>
            <person name="Sun H."/>
            <person name="Tritt A."/>
            <person name="Yoshinaga Y."/>
            <person name="Zwiers L.-H."/>
            <person name="Turgeon B."/>
            <person name="Goodwin S."/>
            <person name="Spatafora J."/>
            <person name="Crous P."/>
            <person name="Grigoriev I."/>
        </authorList>
    </citation>
    <scope>NUCLEOTIDE SEQUENCE</scope>
    <source>
        <strain evidence="2">CBS 113979</strain>
    </source>
</reference>
<evidence type="ECO:0000256" key="1">
    <source>
        <dbReference type="SAM" id="MobiDB-lite"/>
    </source>
</evidence>
<protein>
    <submittedName>
        <fullName evidence="2">Uncharacterized protein</fullName>
    </submittedName>
</protein>
<sequence length="249" mass="28867">MKRPRPRYLATPSLDEQQTINTHRTFAHSEERINQPQTNSTPISREKTEWSFGDDAWDDKWDGILEANQLNPWARVDSEPRPQQGKTYAQIINAVLKWDDGWDSILGASGYAELELEPRQGTAVGRLQVATDPEEEKPYNPKTVEQNNKEILEWDDGWDNVLRASGYAESVLEPRQGTAVQRTTNELKRQNDIADWAGDPNLWRDFMDKPIFQGLSDVDPEEDVFETYREIWEELVRESTACELRRMSE</sequence>
<accession>A0A6G1H4H2</accession>
<feature type="compositionally biased region" description="Polar residues" evidence="1">
    <location>
        <begin position="34"/>
        <end position="43"/>
    </location>
</feature>
<feature type="region of interest" description="Disordered" evidence="1">
    <location>
        <begin position="28"/>
        <end position="47"/>
    </location>
</feature>
<name>A0A6G1H4H2_9PEZI</name>
<evidence type="ECO:0000313" key="2">
    <source>
        <dbReference type="EMBL" id="KAF1988123.1"/>
    </source>
</evidence>
<keyword evidence="3" id="KW-1185">Reference proteome</keyword>
<dbReference type="AlphaFoldDB" id="A0A6G1H4H2"/>
<proteinExistence type="predicted"/>
<gene>
    <name evidence="2" type="ORF">K402DRAFT_419956</name>
</gene>